<organism evidence="2 3">
    <name type="scientific">Pseudopithomyces chartarum</name>
    <dbReference type="NCBI Taxonomy" id="1892770"/>
    <lineage>
        <taxon>Eukaryota</taxon>
        <taxon>Fungi</taxon>
        <taxon>Dikarya</taxon>
        <taxon>Ascomycota</taxon>
        <taxon>Pezizomycotina</taxon>
        <taxon>Dothideomycetes</taxon>
        <taxon>Pleosporomycetidae</taxon>
        <taxon>Pleosporales</taxon>
        <taxon>Massarineae</taxon>
        <taxon>Didymosphaeriaceae</taxon>
        <taxon>Pseudopithomyces</taxon>
    </lineage>
</organism>
<name>A0AAN6LX64_9PLEO</name>
<keyword evidence="3" id="KW-1185">Reference proteome</keyword>
<reference evidence="2 3" key="1">
    <citation type="submission" date="2021-02" db="EMBL/GenBank/DDBJ databases">
        <title>Genome assembly of Pseudopithomyces chartarum.</title>
        <authorList>
            <person name="Jauregui R."/>
            <person name="Singh J."/>
            <person name="Voisey C."/>
        </authorList>
    </citation>
    <scope>NUCLEOTIDE SEQUENCE [LARGE SCALE GENOMIC DNA]</scope>
    <source>
        <strain evidence="2 3">AGR01</strain>
    </source>
</reference>
<comment type="caution">
    <text evidence="2">The sequence shown here is derived from an EMBL/GenBank/DDBJ whole genome shotgun (WGS) entry which is preliminary data.</text>
</comment>
<dbReference type="PANTHER" id="PTHR42354">
    <property type="entry name" value="C2H2-TYPE DOMAIN-CONTAINING PROTEIN"/>
    <property type="match status" value="1"/>
</dbReference>
<dbReference type="EMBL" id="WVTA01000008">
    <property type="protein sequence ID" value="KAK3207762.1"/>
    <property type="molecule type" value="Genomic_DNA"/>
</dbReference>
<feature type="region of interest" description="Disordered" evidence="1">
    <location>
        <begin position="63"/>
        <end position="82"/>
    </location>
</feature>
<proteinExistence type="predicted"/>
<evidence type="ECO:0000256" key="1">
    <source>
        <dbReference type="SAM" id="MobiDB-lite"/>
    </source>
</evidence>
<dbReference type="AlphaFoldDB" id="A0AAN6LX64"/>
<sequence length="245" mass="28102">MNYSTWIEEKNLRVCRIPTLCSTIVGTFTTTMNLYDAVQQRKKQKKTDSKQDDELQALRSRVEKAEKRVEENERNPRRDDYGHNFQQASALIQRQYDEGYGRLGSRFAMGDTITENQLQKQIIQLQQTVISVLQDALFNDRHLSPSDMAKLSAASDAAREGSISALRAQQQRLALEESPRLSLDEGLRPRALPPPKRASTLVLEDDHPLFCRYQPPRTRTMQESQGTETIIHAYEDEGRFSPHPV</sequence>
<gene>
    <name evidence="2" type="ORF">GRF29_96g373612</name>
</gene>
<dbReference type="PANTHER" id="PTHR42354:SF1">
    <property type="entry name" value="C2H2-TYPE DOMAIN-CONTAINING PROTEIN"/>
    <property type="match status" value="1"/>
</dbReference>
<accession>A0AAN6LX64</accession>
<evidence type="ECO:0000313" key="2">
    <source>
        <dbReference type="EMBL" id="KAK3207762.1"/>
    </source>
</evidence>
<protein>
    <submittedName>
        <fullName evidence="2">Uncharacterized protein</fullName>
    </submittedName>
</protein>
<evidence type="ECO:0000313" key="3">
    <source>
        <dbReference type="Proteomes" id="UP001280581"/>
    </source>
</evidence>
<dbReference type="Proteomes" id="UP001280581">
    <property type="component" value="Unassembled WGS sequence"/>
</dbReference>